<proteinExistence type="predicted"/>
<protein>
    <submittedName>
        <fullName evidence="1">Uncharacterized protein</fullName>
    </submittedName>
</protein>
<organism evidence="1 2">
    <name type="scientific">Hymenobacter algoricola</name>
    <dbReference type="NCBI Taxonomy" id="486267"/>
    <lineage>
        <taxon>Bacteria</taxon>
        <taxon>Pseudomonadati</taxon>
        <taxon>Bacteroidota</taxon>
        <taxon>Cytophagia</taxon>
        <taxon>Cytophagales</taxon>
        <taxon>Hymenobacteraceae</taxon>
        <taxon>Hymenobacter</taxon>
    </lineage>
</organism>
<dbReference type="RefSeq" id="WP_345117746.1">
    <property type="nucleotide sequence ID" value="NZ_BAABDH010000112.1"/>
</dbReference>
<comment type="caution">
    <text evidence="1">The sequence shown here is derived from an EMBL/GenBank/DDBJ whole genome shotgun (WGS) entry which is preliminary data.</text>
</comment>
<gene>
    <name evidence="1" type="ORF">GCM10022406_39770</name>
</gene>
<keyword evidence="2" id="KW-1185">Reference proteome</keyword>
<evidence type="ECO:0000313" key="2">
    <source>
        <dbReference type="Proteomes" id="UP001499909"/>
    </source>
</evidence>
<evidence type="ECO:0000313" key="1">
    <source>
        <dbReference type="EMBL" id="GAA3954149.1"/>
    </source>
</evidence>
<reference evidence="2" key="1">
    <citation type="journal article" date="2019" name="Int. J. Syst. Evol. Microbiol.">
        <title>The Global Catalogue of Microorganisms (GCM) 10K type strain sequencing project: providing services to taxonomists for standard genome sequencing and annotation.</title>
        <authorList>
            <consortium name="The Broad Institute Genomics Platform"/>
            <consortium name="The Broad Institute Genome Sequencing Center for Infectious Disease"/>
            <person name="Wu L."/>
            <person name="Ma J."/>
        </authorList>
    </citation>
    <scope>NUCLEOTIDE SEQUENCE [LARGE SCALE GENOMIC DNA]</scope>
    <source>
        <strain evidence="2">JCM 17214</strain>
    </source>
</reference>
<accession>A0ABP7NUK7</accession>
<dbReference type="EMBL" id="BAABDH010000112">
    <property type="protein sequence ID" value="GAA3954149.1"/>
    <property type="molecule type" value="Genomic_DNA"/>
</dbReference>
<dbReference type="Proteomes" id="UP001499909">
    <property type="component" value="Unassembled WGS sequence"/>
</dbReference>
<name>A0ABP7NUK7_9BACT</name>
<sequence>MSTILDLATAEKEMALKWLEFTVAGFVKNMRQLRIKDTGALMASFKKQVIATADGRLQLDLSYALYGKFIDMGVGRGMGLGVKKGDDGFDRIRNSRGQLKRYGRKARKWYSKELAFQTKRLAELMSELHGTILISTVADALPTETIAITF</sequence>